<evidence type="ECO:0000256" key="4">
    <source>
        <dbReference type="ARBA" id="ARBA00022692"/>
    </source>
</evidence>
<evidence type="ECO:0000256" key="2">
    <source>
        <dbReference type="ARBA" id="ARBA00022448"/>
    </source>
</evidence>
<dbReference type="InterPro" id="IPR037673">
    <property type="entry name" value="MSC/AndL"/>
</dbReference>
<keyword evidence="8" id="KW-0407">Ion channel</keyword>
<evidence type="ECO:0000256" key="8">
    <source>
        <dbReference type="ARBA" id="ARBA00023303"/>
    </source>
</evidence>
<proteinExistence type="predicted"/>
<evidence type="ECO:0000256" key="5">
    <source>
        <dbReference type="ARBA" id="ARBA00022989"/>
    </source>
</evidence>
<evidence type="ECO:0000256" key="1">
    <source>
        <dbReference type="ARBA" id="ARBA00004141"/>
    </source>
</evidence>
<dbReference type="PANTHER" id="PTHR30266">
    <property type="entry name" value="MECHANOSENSITIVE CHANNEL MSCL"/>
    <property type="match status" value="1"/>
</dbReference>
<keyword evidence="2" id="KW-0813">Transport</keyword>
<keyword evidence="4 9" id="KW-0812">Transmembrane</keyword>
<dbReference type="Proteomes" id="UP000198287">
    <property type="component" value="Unassembled WGS sequence"/>
</dbReference>
<dbReference type="InterPro" id="IPR036019">
    <property type="entry name" value="MscL_channel"/>
</dbReference>
<evidence type="ECO:0000256" key="9">
    <source>
        <dbReference type="SAM" id="Phobius"/>
    </source>
</evidence>
<dbReference type="InterPro" id="IPR001185">
    <property type="entry name" value="MS_channel"/>
</dbReference>
<dbReference type="NCBIfam" id="TIGR00220">
    <property type="entry name" value="mscL"/>
    <property type="match status" value="1"/>
</dbReference>
<keyword evidence="5 9" id="KW-1133">Transmembrane helix</keyword>
<dbReference type="Gene3D" id="1.10.1200.120">
    <property type="entry name" value="Large-conductance mechanosensitive channel, MscL, domain 1"/>
    <property type="match status" value="1"/>
</dbReference>
<accession>A0A226EEC5</accession>
<evidence type="ECO:0000256" key="7">
    <source>
        <dbReference type="ARBA" id="ARBA00023136"/>
    </source>
</evidence>
<dbReference type="GO" id="GO:0008381">
    <property type="term" value="F:mechanosensitive monoatomic ion channel activity"/>
    <property type="evidence" value="ECO:0007669"/>
    <property type="project" value="InterPro"/>
</dbReference>
<feature type="transmembrane region" description="Helical" evidence="9">
    <location>
        <begin position="12"/>
        <end position="44"/>
    </location>
</feature>
<dbReference type="EMBL" id="LNIX01000004">
    <property type="protein sequence ID" value="OXA55407.1"/>
    <property type="molecule type" value="Genomic_DNA"/>
</dbReference>
<comment type="subcellular location">
    <subcellularLocation>
        <location evidence="1">Membrane</location>
        <topology evidence="1">Multi-pass membrane protein</topology>
    </subcellularLocation>
</comment>
<keyword evidence="7 9" id="KW-0472">Membrane</keyword>
<comment type="caution">
    <text evidence="10">The sequence shown here is derived from an EMBL/GenBank/DDBJ whole genome shotgun (WGS) entry which is preliminary data.</text>
</comment>
<sequence length="146" mass="15975">MGFRDFLFRGNLIQLAVAVIIGVAFGNVVTALTQGMITPLLGIFGGQPKFSDYKFVVNGSEFRWGWVIDMLITFFITALVLYYVVVVPSDWVLAKVQKKEEDANRSCPECCSKISKAAKRCAFCTSVVIPPSPKLDAKGEGDAMIA</sequence>
<evidence type="ECO:0000313" key="11">
    <source>
        <dbReference type="Proteomes" id="UP000198287"/>
    </source>
</evidence>
<dbReference type="Pfam" id="PF01741">
    <property type="entry name" value="MscL"/>
    <property type="match status" value="1"/>
</dbReference>
<keyword evidence="3" id="KW-1003">Cell membrane</keyword>
<evidence type="ECO:0000313" key="10">
    <source>
        <dbReference type="EMBL" id="OXA55407.1"/>
    </source>
</evidence>
<keyword evidence="11" id="KW-1185">Reference proteome</keyword>
<dbReference type="SUPFAM" id="SSF81330">
    <property type="entry name" value="Gated mechanosensitive channel"/>
    <property type="match status" value="1"/>
</dbReference>
<evidence type="ECO:0000256" key="3">
    <source>
        <dbReference type="ARBA" id="ARBA00022475"/>
    </source>
</evidence>
<dbReference type="STRING" id="158441.A0A226EEC5"/>
<reference evidence="10 11" key="1">
    <citation type="submission" date="2015-12" db="EMBL/GenBank/DDBJ databases">
        <title>The genome of Folsomia candida.</title>
        <authorList>
            <person name="Faddeeva A."/>
            <person name="Derks M.F."/>
            <person name="Anvar Y."/>
            <person name="Smit S."/>
            <person name="Van Straalen N."/>
            <person name="Roelofs D."/>
        </authorList>
    </citation>
    <scope>NUCLEOTIDE SEQUENCE [LARGE SCALE GENOMIC DNA]</scope>
    <source>
        <strain evidence="10 11">VU population</strain>
        <tissue evidence="10">Whole body</tissue>
    </source>
</reference>
<name>A0A226EEC5_FOLCA</name>
<feature type="transmembrane region" description="Helical" evidence="9">
    <location>
        <begin position="64"/>
        <end position="85"/>
    </location>
</feature>
<dbReference type="GO" id="GO:0016020">
    <property type="term" value="C:membrane"/>
    <property type="evidence" value="ECO:0007669"/>
    <property type="project" value="UniProtKB-SubCell"/>
</dbReference>
<gene>
    <name evidence="10" type="ORF">Fcan01_08967</name>
</gene>
<dbReference type="AlphaFoldDB" id="A0A226EEC5"/>
<dbReference type="OrthoDB" id="10069343at2759"/>
<keyword evidence="6" id="KW-0406">Ion transport</keyword>
<protein>
    <submittedName>
        <fullName evidence="10">Large-conductance mechanosensitive channel</fullName>
    </submittedName>
</protein>
<organism evidence="10 11">
    <name type="scientific">Folsomia candida</name>
    <name type="common">Springtail</name>
    <dbReference type="NCBI Taxonomy" id="158441"/>
    <lineage>
        <taxon>Eukaryota</taxon>
        <taxon>Metazoa</taxon>
        <taxon>Ecdysozoa</taxon>
        <taxon>Arthropoda</taxon>
        <taxon>Hexapoda</taxon>
        <taxon>Collembola</taxon>
        <taxon>Entomobryomorpha</taxon>
        <taxon>Isotomoidea</taxon>
        <taxon>Isotomidae</taxon>
        <taxon>Proisotominae</taxon>
        <taxon>Folsomia</taxon>
    </lineage>
</organism>
<dbReference type="OMA" id="GFRDFMM"/>
<dbReference type="PANTHER" id="PTHR30266:SF2">
    <property type="entry name" value="LARGE-CONDUCTANCE MECHANOSENSITIVE CHANNEL"/>
    <property type="match status" value="1"/>
</dbReference>
<evidence type="ECO:0000256" key="6">
    <source>
        <dbReference type="ARBA" id="ARBA00023065"/>
    </source>
</evidence>